<dbReference type="Proteomes" id="UP000831439">
    <property type="component" value="Segment"/>
</dbReference>
<dbReference type="RefSeq" id="YP_010800533.1">
    <property type="nucleotide sequence ID" value="NC_076869.1"/>
</dbReference>
<dbReference type="EMBL" id="MT040195">
    <property type="protein sequence ID" value="QNV47833.1"/>
    <property type="molecule type" value="Genomic_DNA"/>
</dbReference>
<dbReference type="PROSITE" id="PS50143">
    <property type="entry name" value="BIR_REPEAT_2"/>
    <property type="match status" value="2"/>
</dbReference>
<dbReference type="PANTHER" id="PTHR10044">
    <property type="entry name" value="INHIBITOR OF APOPTOSIS"/>
    <property type="match status" value="1"/>
</dbReference>
<dbReference type="InterPro" id="IPR001841">
    <property type="entry name" value="Znf_RING"/>
</dbReference>
<protein>
    <submittedName>
        <fullName evidence="4">Inhibitor of apoptosis-3</fullName>
    </submittedName>
</protein>
<keyword evidence="1" id="KW-0863">Zinc-finger</keyword>
<dbReference type="Gene3D" id="3.30.40.10">
    <property type="entry name" value="Zinc/RING finger domain, C3HC4 (zinc finger)"/>
    <property type="match status" value="1"/>
</dbReference>
<dbReference type="GeneID" id="80539137"/>
<dbReference type="InterPro" id="IPR050784">
    <property type="entry name" value="IAP"/>
</dbReference>
<dbReference type="Gene3D" id="1.10.1170.10">
    <property type="entry name" value="Inhibitor Of Apoptosis Protein (2mihbC-IAP-1), Chain A"/>
    <property type="match status" value="2"/>
</dbReference>
<dbReference type="PANTHER" id="PTHR10044:SF139">
    <property type="entry name" value="DEATH-ASSOCIATED INHIBITOR OF APOPTOSIS 2"/>
    <property type="match status" value="1"/>
</dbReference>
<feature type="domain" description="RING-type" evidence="3">
    <location>
        <begin position="232"/>
        <end position="267"/>
    </location>
</feature>
<sequence length="279" mass="32061">MQSFKERLISFSKWPASDKVSPIHLALSGFYYLNRGDEVRCAYCKVEIMNWKQGDNPLVDHKRWAPQCKFAKEVSSLHLASIMNDDDNDNDEEEQQQQHDNTTSKDVCGSKAGGSSSNDGPRHSFYSSYENRLESYKKWPIEIAQRPIDLADAGFFYTGRGVEVRCFQSDCGLSDWEPTDDPWREHARWFPKCEYVIAIKGKDYIQDSVSKACVVRETASKATATEDDDIVCKICFDRRRNTCFVPCGHVIACAECAFIVKNCPMCRHRFTHTQRLFFV</sequence>
<name>A0ABX6TR32_9ABAC</name>
<evidence type="ECO:0000313" key="4">
    <source>
        <dbReference type="EMBL" id="QNV47833.1"/>
    </source>
</evidence>
<organism evidence="4 5">
    <name type="scientific">Spodoptera eridania nucleopolyhedrovirus</name>
    <dbReference type="NCBI Taxonomy" id="2315721"/>
    <lineage>
        <taxon>Viruses</taxon>
        <taxon>Viruses incertae sedis</taxon>
        <taxon>Naldaviricetes</taxon>
        <taxon>Lefavirales</taxon>
        <taxon>Baculoviridae</taxon>
        <taxon>Alphabaculovirus</taxon>
        <taxon>Alphabaculovirus speridaniae</taxon>
    </lineage>
</organism>
<evidence type="ECO:0000256" key="2">
    <source>
        <dbReference type="SAM" id="MobiDB-lite"/>
    </source>
</evidence>
<accession>A0ABX6TR32</accession>
<dbReference type="InterPro" id="IPR001370">
    <property type="entry name" value="BIR_rpt"/>
</dbReference>
<reference evidence="4 5" key="1">
    <citation type="journal article" date="2020" name="Genomics">
        <title>Characterization of a novel alphabaculovirus isolated from the Southern armyworm, Spodoptera eridania (Cramer, 1782) (Lepidoptera: Noctuidae) and the evolution of odv-e66, a bacterium-acquired baculoviral chondroitinase gene.</title>
        <authorList>
            <person name="Rodrigues D.T."/>
            <person name="Peterson L."/>
            <person name="de Oliveira L.B."/>
            <person name="Sosa-Gomez D.R."/>
            <person name="Ribeiro B.M."/>
            <person name="Ardisson-Araujo D.M.P."/>
        </authorList>
    </citation>
    <scope>NUCLEOTIDE SEQUENCE [LARGE SCALE GENOMIC DNA]</scope>
    <source>
        <strain evidence="4">CNPSo-165</strain>
    </source>
</reference>
<evidence type="ECO:0000259" key="3">
    <source>
        <dbReference type="PROSITE" id="PS50089"/>
    </source>
</evidence>
<proteinExistence type="predicted"/>
<evidence type="ECO:0000256" key="1">
    <source>
        <dbReference type="PROSITE-ProRule" id="PRU00175"/>
    </source>
</evidence>
<dbReference type="Pfam" id="PF13920">
    <property type="entry name" value="zf-C3HC4_3"/>
    <property type="match status" value="1"/>
</dbReference>
<dbReference type="SMART" id="SM00238">
    <property type="entry name" value="BIR"/>
    <property type="match status" value="2"/>
</dbReference>
<dbReference type="Pfam" id="PF00653">
    <property type="entry name" value="BIR"/>
    <property type="match status" value="2"/>
</dbReference>
<dbReference type="SUPFAM" id="SSF57924">
    <property type="entry name" value="Inhibitor of apoptosis (IAP) repeat"/>
    <property type="match status" value="2"/>
</dbReference>
<evidence type="ECO:0000313" key="5">
    <source>
        <dbReference type="Proteomes" id="UP000831439"/>
    </source>
</evidence>
<feature type="compositionally biased region" description="Acidic residues" evidence="2">
    <location>
        <begin position="84"/>
        <end position="95"/>
    </location>
</feature>
<feature type="region of interest" description="Disordered" evidence="2">
    <location>
        <begin position="83"/>
        <end position="123"/>
    </location>
</feature>
<keyword evidence="1" id="KW-0862">Zinc</keyword>
<keyword evidence="5" id="KW-1185">Reference proteome</keyword>
<dbReference type="InterPro" id="IPR013083">
    <property type="entry name" value="Znf_RING/FYVE/PHD"/>
</dbReference>
<feature type="compositionally biased region" description="Polar residues" evidence="2">
    <location>
        <begin position="113"/>
        <end position="123"/>
    </location>
</feature>
<keyword evidence="1" id="KW-0479">Metal-binding</keyword>
<dbReference type="CDD" id="cd00022">
    <property type="entry name" value="BIR"/>
    <property type="match status" value="2"/>
</dbReference>
<dbReference type="PROSITE" id="PS50089">
    <property type="entry name" value="ZF_RING_2"/>
    <property type="match status" value="1"/>
</dbReference>